<dbReference type="InterPro" id="IPR017907">
    <property type="entry name" value="Znf_RING_CS"/>
</dbReference>
<dbReference type="InterPro" id="IPR013785">
    <property type="entry name" value="Aldolase_TIM"/>
</dbReference>
<dbReference type="Proteomes" id="UP000076580">
    <property type="component" value="Chromosome 01"/>
</dbReference>
<dbReference type="InterPro" id="IPR000330">
    <property type="entry name" value="SNF2_N"/>
</dbReference>
<comment type="cofactor">
    <cofactor evidence="1">
        <name>[4Fe-4S] cluster</name>
        <dbReference type="ChEBI" id="CHEBI:49883"/>
    </cofactor>
</comment>
<feature type="region of interest" description="Disordered" evidence="21">
    <location>
        <begin position="1232"/>
        <end position="1255"/>
    </location>
</feature>
<evidence type="ECO:0000256" key="14">
    <source>
        <dbReference type="ARBA" id="ARBA00023004"/>
    </source>
</evidence>
<feature type="domain" description="RING-type" evidence="22">
    <location>
        <begin position="696"/>
        <end position="734"/>
    </location>
</feature>
<evidence type="ECO:0000256" key="3">
    <source>
        <dbReference type="ARBA" id="ARBA00010115"/>
    </source>
</evidence>
<comment type="caution">
    <text evidence="27">The sequence shown here is derived from an EMBL/GenBank/DDBJ whole genome shotgun (WGS) entry which is preliminary data.</text>
</comment>
<dbReference type="SUPFAM" id="SSF52218">
    <property type="entry name" value="Flavoproteins"/>
    <property type="match status" value="1"/>
</dbReference>
<dbReference type="GeneID" id="63713237"/>
<dbReference type="Gene3D" id="3.30.70.2330">
    <property type="match status" value="1"/>
</dbReference>
<dbReference type="EC" id="4.1.3.44" evidence="4"/>
<evidence type="ECO:0000256" key="21">
    <source>
        <dbReference type="SAM" id="MobiDB-lite"/>
    </source>
</evidence>
<dbReference type="PANTHER" id="PTHR13930">
    <property type="entry name" value="S-ADENOSYL-L-METHIONINE-DEPENDENT TRNA 4-DEMETHYLWYOSINE SYNTHASE"/>
    <property type="match status" value="1"/>
</dbReference>
<dbReference type="PROSITE" id="PS51194">
    <property type="entry name" value="HELICASE_CTER"/>
    <property type="match status" value="1"/>
</dbReference>
<keyword evidence="14" id="KW-0408">Iron</keyword>
<evidence type="ECO:0000256" key="8">
    <source>
        <dbReference type="ARBA" id="ARBA00022723"/>
    </source>
</evidence>
<evidence type="ECO:0000256" key="5">
    <source>
        <dbReference type="ARBA" id="ARBA00022485"/>
    </source>
</evidence>
<feature type="compositionally biased region" description="Acidic residues" evidence="21">
    <location>
        <begin position="1245"/>
        <end position="1255"/>
    </location>
</feature>
<keyword evidence="28" id="KW-1185">Reference proteome</keyword>
<dbReference type="InterPro" id="IPR038718">
    <property type="entry name" value="SNF2-like_sf"/>
</dbReference>
<dbReference type="Gene3D" id="3.20.20.70">
    <property type="entry name" value="Aldolase class I"/>
    <property type="match status" value="1"/>
</dbReference>
<keyword evidence="8" id="KW-0479">Metal-binding</keyword>
<evidence type="ECO:0000259" key="26">
    <source>
        <dbReference type="PROSITE" id="PS51918"/>
    </source>
</evidence>
<keyword evidence="10 20" id="KW-0863">Zinc-finger</keyword>
<dbReference type="Pfam" id="PF08608">
    <property type="entry name" value="Wyosine_form"/>
    <property type="match status" value="1"/>
</dbReference>
<dbReference type="InterPro" id="IPR014001">
    <property type="entry name" value="Helicase_ATP-bd"/>
</dbReference>
<sequence length="1720" mass="192049">MAAASKKRSVDYVDLTQDDDDAKRPAHRSRSGLDFKETPVPLPNYVAGSLGGLSAVGPSPPSSWSARVAASSAAGQSSQSSQSSRSSSAALRSSQSSHSSSSVPASQSGTQEPEFQDLTQDDDGQPTELYGSFDGKIVGVRYYNGPVSLLIRKMADFEKYDRNAIRIDNVMFQQIGHLPRKVAEKISPYLDSGDLTLEAQLTGEQGMFDWPVRLFFFGPSDATSRDRIETALKADKLIKATQLKQTRKEAVAQRLSLGLKAGSTTHGVGGAADYGHMELSLEELMKKSDSIDFRQGGDAIKALAIGEQQLSCMAFAEQPAQLSSVLLPYQLQGLAWMTSKEHPRCPEKRLGNMVQLWKQNDKGMYWNLASGFVSQSPPNLCSGGILADDMGLGKTLQVISLILTGGPGSTLIVAPVSVMSNWKQQIERHVKPGQAPSVVVYHGDQKMTIKDLMKYDVVITSYGRLARERDPRVPSVLLNKSIEWRRVVLDEGHTIRNARTKVATAACEIKAKSRWVLTGTPIVNSVKDVHSLVKFLHLTGGIEQSEIFNTCVTRKLAAGDRSGEAILQALINDICLRRKKDMKFVDLMLPEKKEYLHRITFHPAEKQKYNALLSEARGALEDFQKRSSVGQKGRFQNVLERLLRLRQVCNHWTLCKERIDDLMQLLDNEDIVVFTDRNRALLQEALRLYLESQEECAVCYEIPTAPVITNCKHVFCHGCISKAIQIQQRCPMCRNSLTEDCLLEPAPEGAFDDNFDTDTQSSKTEALLQIIRATTANAGSKIIVFSQWTSFLNIIQNQLKKAEIKFCRIDGSMNADKRDGAIHDLDHDPQTRVMLASLAVCSVGLNLVSADTVILSDSWWAPAIEDQAVDRVHRLGQTRPTTVWRLVMEGTVEERVLSIQSEKRELVGKAFQEKDKTGKKAKDTRMADPSQVRFFHDDGTVKSAHLHLTWSVEAIEFWHAHRTLVILCAFVTLISIRCYLHFYDRKEGLVVLPKIYEPEKSKDAGAAVPHTSANPKTTATKPKGPKRIKGGVVRRASQEEDEAVDLTSPIKVTVYFSSVTTKTEKIARDYMIRLEKATEQLGLESKRRFLKPELHDLTEVDFEDVFVTPPVSAEKASSFYLFLLPSYNIDTINDTLLQHLEETHHDFRIDTAPLSPLLGYSVFGFGDREHWPDESEGFCFQAKELDKWMSKLTGRKRAYPVGMGDMKSDHAERLEEWSAGVHEVIGHVARTGSLGEGARGSGDAMESDEEDMAGEDDVEVLVEADDGDKEQASRPLDDVEDLGKMVRPSANNNGGSTKRGPLAVDFTSYGSSGKKRAPAQAAVVKEMVAKNSPTYAALTKQGYTIVGSHSGVKICRWTKSALRGRGSCYKYSLYGINSHQCMETTPSLSCSNKCVFCWRHGTNPVGTTWRWVVDPPEMIFQGVKEGHYKKIKMLRGVPGVRAERYAEALRIRHCALSLVGEPIFYPHINEFLAMLHAERISSFLVCNAQHPDQLAALKAVTQLYVSIDASNKESLRRIDRPLHRDFWERFQRCLDILREKRFRHRTVFRLTLVKGFNVEDEAEGYAQLVERGLPCFVEVKGVTYCGTATSSNAGLTMSNVPFYWEVCAFVKALEKRLQAKGLAYGIAAEHAHSCCILLASERFHVDGRWHTHIDYGKFFELLEERGPDGDWTPEDYMGAPTPEWALWGQGGFDPRDDRVDRKGRKVENVVVREQPPGEVW</sequence>
<dbReference type="RefSeq" id="XP_040658816.1">
    <property type="nucleotide sequence ID" value="XM_040797933.1"/>
</dbReference>
<comment type="catalytic activity">
    <reaction evidence="17">
        <text>N(1)-methylguanosine(37) in tRNA(Phe) + pyruvate + S-adenosyl-L-methionine = 4-demethylwyosine(37) in tRNA(Phe) + 5'-deoxyadenosine + L-methionine + CO2 + H2O</text>
        <dbReference type="Rhea" id="RHEA:36347"/>
        <dbReference type="Rhea" id="RHEA-COMP:10164"/>
        <dbReference type="Rhea" id="RHEA-COMP:10165"/>
        <dbReference type="ChEBI" id="CHEBI:15361"/>
        <dbReference type="ChEBI" id="CHEBI:15377"/>
        <dbReference type="ChEBI" id="CHEBI:16526"/>
        <dbReference type="ChEBI" id="CHEBI:17319"/>
        <dbReference type="ChEBI" id="CHEBI:57844"/>
        <dbReference type="ChEBI" id="CHEBI:59789"/>
        <dbReference type="ChEBI" id="CHEBI:64315"/>
        <dbReference type="ChEBI" id="CHEBI:73542"/>
        <dbReference type="EC" id="4.1.3.44"/>
    </reaction>
</comment>
<dbReference type="InterPro" id="IPR001841">
    <property type="entry name" value="Znf_RING"/>
</dbReference>
<proteinExistence type="inferred from homology"/>
<dbReference type="PROSITE" id="PS50902">
    <property type="entry name" value="FLAVODOXIN_LIKE"/>
    <property type="match status" value="1"/>
</dbReference>
<dbReference type="Pfam" id="PF00176">
    <property type="entry name" value="SNF2-rel_dom"/>
    <property type="match status" value="1"/>
</dbReference>
<dbReference type="GO" id="GO:0051539">
    <property type="term" value="F:4 iron, 4 sulfur cluster binding"/>
    <property type="evidence" value="ECO:0007669"/>
    <property type="project" value="UniProtKB-KW"/>
</dbReference>
<dbReference type="InterPro" id="IPR008254">
    <property type="entry name" value="Flavodoxin/NO_synth"/>
</dbReference>
<evidence type="ECO:0000256" key="1">
    <source>
        <dbReference type="ARBA" id="ARBA00001966"/>
    </source>
</evidence>
<dbReference type="FunFam" id="3.20.20.70:FF:000196">
    <property type="entry name" value="S-adenosyl-L-methionine-dependent tRNA 4-demethylwyosine synthase"/>
    <property type="match status" value="1"/>
</dbReference>
<dbReference type="InterPro" id="IPR027417">
    <property type="entry name" value="P-loop_NTPase"/>
</dbReference>
<dbReference type="SUPFAM" id="SSF102114">
    <property type="entry name" value="Radical SAM enzymes"/>
    <property type="match status" value="1"/>
</dbReference>
<evidence type="ECO:0000256" key="10">
    <source>
        <dbReference type="ARBA" id="ARBA00022771"/>
    </source>
</evidence>
<dbReference type="SFLD" id="SFLDF00284">
    <property type="entry name" value="tRNA_wybutosine-synthesizing"/>
    <property type="match status" value="1"/>
</dbReference>
<evidence type="ECO:0000256" key="15">
    <source>
        <dbReference type="ARBA" id="ARBA00023014"/>
    </source>
</evidence>
<dbReference type="GO" id="GO:0031591">
    <property type="term" value="P:wybutosine biosynthetic process"/>
    <property type="evidence" value="ECO:0007669"/>
    <property type="project" value="TreeGrafter"/>
</dbReference>
<evidence type="ECO:0000313" key="28">
    <source>
        <dbReference type="Proteomes" id="UP000076580"/>
    </source>
</evidence>
<dbReference type="PROSITE" id="PS51192">
    <property type="entry name" value="HELICASE_ATP_BIND_1"/>
    <property type="match status" value="1"/>
</dbReference>
<evidence type="ECO:0000256" key="2">
    <source>
        <dbReference type="ARBA" id="ARBA00004797"/>
    </source>
</evidence>
<dbReference type="CDD" id="cd18008">
    <property type="entry name" value="DEXDc_SHPRH-like"/>
    <property type="match status" value="1"/>
</dbReference>
<dbReference type="GO" id="GO:0008270">
    <property type="term" value="F:zinc ion binding"/>
    <property type="evidence" value="ECO:0007669"/>
    <property type="project" value="UniProtKB-KW"/>
</dbReference>
<evidence type="ECO:0000256" key="16">
    <source>
        <dbReference type="ARBA" id="ARBA00023239"/>
    </source>
</evidence>
<evidence type="ECO:0000256" key="13">
    <source>
        <dbReference type="ARBA" id="ARBA00022840"/>
    </source>
</evidence>
<dbReference type="InterPro" id="IPR013917">
    <property type="entry name" value="tRNA_wybutosine-synth"/>
</dbReference>
<dbReference type="InterPro" id="IPR001650">
    <property type="entry name" value="Helicase_C-like"/>
</dbReference>
<gene>
    <name evidence="27" type="ORF">DCS_00594</name>
</gene>
<evidence type="ECO:0000256" key="11">
    <source>
        <dbReference type="ARBA" id="ARBA00022801"/>
    </source>
</evidence>
<dbReference type="CDD" id="cd01335">
    <property type="entry name" value="Radical_SAM"/>
    <property type="match status" value="1"/>
</dbReference>
<keyword evidence="16" id="KW-0456">Lyase</keyword>
<evidence type="ECO:0000313" key="27">
    <source>
        <dbReference type="EMBL" id="KYK59464.1"/>
    </source>
</evidence>
<dbReference type="InterPro" id="IPR029039">
    <property type="entry name" value="Flavoprotein-like_sf"/>
</dbReference>
<dbReference type="PROSITE" id="PS00518">
    <property type="entry name" value="ZF_RING_1"/>
    <property type="match status" value="1"/>
</dbReference>
<dbReference type="InterPro" id="IPR058240">
    <property type="entry name" value="rSAM_sf"/>
</dbReference>
<dbReference type="InterPro" id="IPR014905">
    <property type="entry name" value="HIRAN"/>
</dbReference>
<dbReference type="GO" id="GO:0016818">
    <property type="term" value="F:hydrolase activity, acting on acid anhydrides, in phosphorus-containing anhydrides"/>
    <property type="evidence" value="ECO:0007669"/>
    <property type="project" value="InterPro"/>
</dbReference>
<comment type="pathway">
    <text evidence="2">tRNA modification; wybutosine-tRNA(Phe) biosynthesis.</text>
</comment>
<evidence type="ECO:0000256" key="18">
    <source>
        <dbReference type="ARBA" id="ARBA00071388"/>
    </source>
</evidence>
<dbReference type="GO" id="GO:0010181">
    <property type="term" value="F:FMN binding"/>
    <property type="evidence" value="ECO:0007669"/>
    <property type="project" value="InterPro"/>
</dbReference>
<dbReference type="SMART" id="SM00490">
    <property type="entry name" value="HELICc"/>
    <property type="match status" value="1"/>
</dbReference>
<dbReference type="SFLD" id="SFLDS00029">
    <property type="entry name" value="Radical_SAM"/>
    <property type="match status" value="1"/>
</dbReference>
<evidence type="ECO:0000256" key="12">
    <source>
        <dbReference type="ARBA" id="ARBA00022833"/>
    </source>
</evidence>
<dbReference type="Pfam" id="PF08797">
    <property type="entry name" value="HIRAN"/>
    <property type="match status" value="1"/>
</dbReference>
<dbReference type="GO" id="GO:0102521">
    <property type="term" value="F:tRNA-4-demethylwyosine synthase activity"/>
    <property type="evidence" value="ECO:0007669"/>
    <property type="project" value="UniProtKB-EC"/>
</dbReference>
<keyword evidence="5" id="KW-0004">4Fe-4S</keyword>
<evidence type="ECO:0000259" key="22">
    <source>
        <dbReference type="PROSITE" id="PS50089"/>
    </source>
</evidence>
<keyword evidence="7" id="KW-0819">tRNA processing</keyword>
<dbReference type="Gene3D" id="3.40.50.360">
    <property type="match status" value="1"/>
</dbReference>
<dbReference type="SUPFAM" id="SSF52540">
    <property type="entry name" value="P-loop containing nucleoside triphosphate hydrolases"/>
    <property type="match status" value="2"/>
</dbReference>
<comment type="similarity">
    <text evidence="3">Belongs to the TYW1 family.</text>
</comment>
<dbReference type="Pfam" id="PF00271">
    <property type="entry name" value="Helicase_C"/>
    <property type="match status" value="1"/>
</dbReference>
<feature type="domain" description="Helicase ATP-binding" evidence="24">
    <location>
        <begin position="375"/>
        <end position="539"/>
    </location>
</feature>
<dbReference type="GO" id="GO:0003676">
    <property type="term" value="F:nucleic acid binding"/>
    <property type="evidence" value="ECO:0007669"/>
    <property type="project" value="InterPro"/>
</dbReference>
<dbReference type="InterPro" id="IPR049730">
    <property type="entry name" value="SNF2/RAD54-like_C"/>
</dbReference>
<organism evidence="27 28">
    <name type="scientific">Drechmeria coniospora</name>
    <name type="common">Nematophagous fungus</name>
    <name type="synonym">Meria coniospora</name>
    <dbReference type="NCBI Taxonomy" id="98403"/>
    <lineage>
        <taxon>Eukaryota</taxon>
        <taxon>Fungi</taxon>
        <taxon>Dikarya</taxon>
        <taxon>Ascomycota</taxon>
        <taxon>Pezizomycotina</taxon>
        <taxon>Sordariomycetes</taxon>
        <taxon>Hypocreomycetidae</taxon>
        <taxon>Hypocreales</taxon>
        <taxon>Ophiocordycipitaceae</taxon>
        <taxon>Drechmeria</taxon>
    </lineage>
</organism>
<keyword evidence="11" id="KW-0378">Hydrolase</keyword>
<feature type="domain" description="Flavodoxin-like" evidence="23">
    <location>
        <begin position="1052"/>
        <end position="1222"/>
    </location>
</feature>
<evidence type="ECO:0000259" key="24">
    <source>
        <dbReference type="PROSITE" id="PS51192"/>
    </source>
</evidence>
<evidence type="ECO:0000259" key="25">
    <source>
        <dbReference type="PROSITE" id="PS51194"/>
    </source>
</evidence>
<dbReference type="InterPro" id="IPR034556">
    <property type="entry name" value="tRNA_wybutosine-synthase"/>
</dbReference>
<reference evidence="27 28" key="1">
    <citation type="journal article" date="2016" name="Sci. Rep.">
        <title>Insights into Adaptations to a Near-Obligate Nematode Endoparasitic Lifestyle from the Finished Genome of Drechmeria coniospora.</title>
        <authorList>
            <person name="Zhang L."/>
            <person name="Zhou Z."/>
            <person name="Guo Q."/>
            <person name="Fokkens L."/>
            <person name="Miskei M."/>
            <person name="Pocsi I."/>
            <person name="Zhang W."/>
            <person name="Chen M."/>
            <person name="Wang L."/>
            <person name="Sun Y."/>
            <person name="Donzelli B.G."/>
            <person name="Gibson D.M."/>
            <person name="Nelson D.R."/>
            <person name="Luo J.G."/>
            <person name="Rep M."/>
            <person name="Liu H."/>
            <person name="Yang S."/>
            <person name="Wang J."/>
            <person name="Krasnoff S.B."/>
            <person name="Xu Y."/>
            <person name="Molnar I."/>
            <person name="Lin M."/>
        </authorList>
    </citation>
    <scope>NUCLEOTIDE SEQUENCE [LARGE SCALE GENOMIC DNA]</scope>
    <source>
        <strain evidence="27 28">ARSEF 6962</strain>
    </source>
</reference>
<evidence type="ECO:0000259" key="23">
    <source>
        <dbReference type="PROSITE" id="PS50902"/>
    </source>
</evidence>
<dbReference type="Pfam" id="PF13923">
    <property type="entry name" value="zf-C3HC4_2"/>
    <property type="match status" value="1"/>
</dbReference>
<dbReference type="Pfam" id="PF04055">
    <property type="entry name" value="Radical_SAM"/>
    <property type="match status" value="1"/>
</dbReference>
<evidence type="ECO:0000256" key="17">
    <source>
        <dbReference type="ARBA" id="ARBA00049466"/>
    </source>
</evidence>
<keyword evidence="6" id="KW-0949">S-adenosyl-L-methionine</keyword>
<evidence type="ECO:0000256" key="7">
    <source>
        <dbReference type="ARBA" id="ARBA00022694"/>
    </source>
</evidence>
<dbReference type="InParanoid" id="A0A151GQR2"/>
<dbReference type="SUPFAM" id="SSF57850">
    <property type="entry name" value="RING/U-box"/>
    <property type="match status" value="1"/>
</dbReference>
<dbReference type="UniPathway" id="UPA00375"/>
<dbReference type="PANTHER" id="PTHR13930:SF0">
    <property type="entry name" value="S-ADENOSYL-L-METHIONINE-DEPENDENT TRNA 4-DEMETHYLWYOSINE SYNTHASE TYW1-RELATED"/>
    <property type="match status" value="1"/>
</dbReference>
<dbReference type="SFLD" id="SFLDG01071">
    <property type="entry name" value="tRNA_wybutosine-synthesizing"/>
    <property type="match status" value="1"/>
</dbReference>
<dbReference type="PROSITE" id="PS51918">
    <property type="entry name" value="RADICAL_SAM"/>
    <property type="match status" value="1"/>
</dbReference>
<dbReference type="Gene3D" id="3.40.50.10810">
    <property type="entry name" value="Tandem AAA-ATPase domain"/>
    <property type="match status" value="1"/>
</dbReference>
<dbReference type="InterPro" id="IPR007197">
    <property type="entry name" value="rSAM"/>
</dbReference>
<evidence type="ECO:0000256" key="6">
    <source>
        <dbReference type="ARBA" id="ARBA00022691"/>
    </source>
</evidence>
<dbReference type="CDD" id="cd18793">
    <property type="entry name" value="SF2_C_SNF"/>
    <property type="match status" value="1"/>
</dbReference>
<dbReference type="SMART" id="SM00184">
    <property type="entry name" value="RING"/>
    <property type="match status" value="1"/>
</dbReference>
<keyword evidence="13" id="KW-0067">ATP-binding</keyword>
<dbReference type="Gene3D" id="3.40.50.300">
    <property type="entry name" value="P-loop containing nucleotide triphosphate hydrolases"/>
    <property type="match status" value="1"/>
</dbReference>
<dbReference type="Pfam" id="PF00258">
    <property type="entry name" value="Flavodoxin_1"/>
    <property type="match status" value="1"/>
</dbReference>
<feature type="region of interest" description="Disordered" evidence="21">
    <location>
        <begin position="1003"/>
        <end position="1030"/>
    </location>
</feature>
<keyword evidence="9" id="KW-0547">Nucleotide-binding</keyword>
<name>A0A151GQR2_DRECN</name>
<dbReference type="STRING" id="98403.A0A151GQR2"/>
<keyword evidence="15" id="KW-0411">Iron-sulfur</keyword>
<protein>
    <recommendedName>
        <fullName evidence="18">S-adenosyl-L-methionine-dependent tRNA 4-demethylwyosine synthase</fullName>
        <ecNumber evidence="4">4.1.3.44</ecNumber>
    </recommendedName>
    <alternativeName>
        <fullName evidence="19">tRNA wybutosine-synthesizing protein 1</fullName>
    </alternativeName>
</protein>
<feature type="domain" description="Helicase C-terminal" evidence="25">
    <location>
        <begin position="766"/>
        <end position="922"/>
    </location>
</feature>
<feature type="region of interest" description="Disordered" evidence="21">
    <location>
        <begin position="1"/>
        <end position="130"/>
    </location>
</feature>
<evidence type="ECO:0000256" key="4">
    <source>
        <dbReference type="ARBA" id="ARBA00012821"/>
    </source>
</evidence>
<evidence type="ECO:0000256" key="9">
    <source>
        <dbReference type="ARBA" id="ARBA00022741"/>
    </source>
</evidence>
<feature type="compositionally biased region" description="Low complexity" evidence="21">
    <location>
        <begin position="62"/>
        <end position="108"/>
    </location>
</feature>
<evidence type="ECO:0000256" key="20">
    <source>
        <dbReference type="PROSITE-ProRule" id="PRU00175"/>
    </source>
</evidence>
<dbReference type="SMART" id="SM00910">
    <property type="entry name" value="HIRAN"/>
    <property type="match status" value="1"/>
</dbReference>
<dbReference type="SMART" id="SM00487">
    <property type="entry name" value="DEXDc"/>
    <property type="match status" value="1"/>
</dbReference>
<dbReference type="Gene3D" id="3.30.40.10">
    <property type="entry name" value="Zinc/RING finger domain, C3HC4 (zinc finger)"/>
    <property type="match status" value="1"/>
</dbReference>
<dbReference type="PROSITE" id="PS50089">
    <property type="entry name" value="ZF_RING_2"/>
    <property type="match status" value="1"/>
</dbReference>
<dbReference type="GO" id="GO:0005524">
    <property type="term" value="F:ATP binding"/>
    <property type="evidence" value="ECO:0007669"/>
    <property type="project" value="InterPro"/>
</dbReference>
<evidence type="ECO:0000256" key="19">
    <source>
        <dbReference type="ARBA" id="ARBA00077859"/>
    </source>
</evidence>
<dbReference type="InterPro" id="IPR013083">
    <property type="entry name" value="Znf_RING/FYVE/PHD"/>
</dbReference>
<feature type="domain" description="Radical SAM core" evidence="26">
    <location>
        <begin position="1374"/>
        <end position="1623"/>
    </location>
</feature>
<dbReference type="EMBL" id="LAYC01000001">
    <property type="protein sequence ID" value="KYK59464.1"/>
    <property type="molecule type" value="Genomic_DNA"/>
</dbReference>
<keyword evidence="12" id="KW-0862">Zinc</keyword>
<accession>A0A151GQR2</accession>